<accession>G8XF52</accession>
<gene>
    <name evidence="2" type="ordered locus">SCATT_p12010</name>
</gene>
<keyword evidence="2" id="KW-0614">Plasmid</keyword>
<feature type="compositionally biased region" description="Low complexity" evidence="1">
    <location>
        <begin position="24"/>
        <end position="40"/>
    </location>
</feature>
<dbReference type="AlphaFoldDB" id="G8XF52"/>
<dbReference type="Proteomes" id="UP000007842">
    <property type="component" value="Plasmid pSCATT"/>
</dbReference>
<evidence type="ECO:0000313" key="3">
    <source>
        <dbReference type="Proteomes" id="UP000007842"/>
    </source>
</evidence>
<dbReference type="KEGG" id="scy:SCATT_p12010"/>
<sequence>MAADLPGGHPRVPAPDTGPPRVNGARARAGSPGASRPGRATVRGRW</sequence>
<organism evidence="2 3">
    <name type="scientific">Streptantibioticus cattleyicolor (strain ATCC 35852 / DSM 46488 / JCM 4925 / NBRC 14057 / NRRL 8057)</name>
    <name type="common">Streptomyces cattleya</name>
    <dbReference type="NCBI Taxonomy" id="1003195"/>
    <lineage>
        <taxon>Bacteria</taxon>
        <taxon>Bacillati</taxon>
        <taxon>Actinomycetota</taxon>
        <taxon>Actinomycetes</taxon>
        <taxon>Kitasatosporales</taxon>
        <taxon>Streptomycetaceae</taxon>
        <taxon>Streptantibioticus</taxon>
    </lineage>
</organism>
<proteinExistence type="predicted"/>
<reference evidence="3" key="1">
    <citation type="submission" date="2011-12" db="EMBL/GenBank/DDBJ databases">
        <title>Complete genome sequence of Streptomyces cattleya strain DSM 46488.</title>
        <authorList>
            <person name="Ou H.-Y."/>
            <person name="Li P."/>
            <person name="Zhao C."/>
            <person name="O'Hagan D."/>
            <person name="Deng Z."/>
        </authorList>
    </citation>
    <scope>NUCLEOTIDE SEQUENCE [LARGE SCALE GENOMIC DNA]</scope>
    <source>
        <strain evidence="3">ATCC 35852 / DSM 46488 / JCM 4925 / NBRC 14057 / NRRL 8057</strain>
        <plasmid evidence="3">Plasmid pSCATT</plasmid>
    </source>
</reference>
<evidence type="ECO:0000313" key="2">
    <source>
        <dbReference type="EMBL" id="AEW99394.1"/>
    </source>
</evidence>
<geneLocation type="plasmid" evidence="2 3">
    <name>pSCATT</name>
</geneLocation>
<keyword evidence="3" id="KW-1185">Reference proteome</keyword>
<protein>
    <submittedName>
        <fullName evidence="2">Uncharacterized protein</fullName>
    </submittedName>
</protein>
<name>G8XF52_STREN</name>
<feature type="region of interest" description="Disordered" evidence="1">
    <location>
        <begin position="1"/>
        <end position="46"/>
    </location>
</feature>
<dbReference type="EMBL" id="CP003229">
    <property type="protein sequence ID" value="AEW99394.1"/>
    <property type="molecule type" value="Genomic_DNA"/>
</dbReference>
<evidence type="ECO:0000256" key="1">
    <source>
        <dbReference type="SAM" id="MobiDB-lite"/>
    </source>
</evidence>
<dbReference type="PATRIC" id="fig|1003195.29.peg.6999"/>
<dbReference type="HOGENOM" id="CLU_3189404_0_0_11"/>